<name>A0ACC2WFS1_9TREE</name>
<evidence type="ECO:0000313" key="1">
    <source>
        <dbReference type="EMBL" id="KAJ9110588.1"/>
    </source>
</evidence>
<sequence length="769" mass="82181">MEPSLADYLNFDEIYDSDQQPDPASPATLAMSPFSSMADGTSTVGTIAYNDFADPMDFPMMCGGDAENSRINDIFSPFALTAPFPDFTAHAQDQGAQATLMQSQQEPLAAPAVDIATLLRQYNQVVPEPTKPIAPVQEPLVVVKQEPADDVLMSIDESARSSSVSPAALFGGNGSSSVTASTSASHDLSSLYAAHNAPLESFASDDEDEAHEAITPSEHSVAVREPRVATMDSTSRKSSAGFVAAVKRARESDGEQEKSNVKTKTNASTPFRELSVNHPETGFDASGSRINLDTLKPLPLPSMFGGIKGKGGKKGGGLSSVVLEDPTEAGEDDDWRPTPEEYKKLSSKEKRQLRNKLSARAFRTRRKTYINELEDHIKDRDRLIDAIKAELMSSRSENDELRREIDAMKKAAMAPVPSSLKEMTPAPASALIAGLGLTTANAKSSGSQINTFNPRKDVSGSTAALSAMSPKFWGASTPVGGGFTSCHTTFVPDLILPGASPLTSPSLSTTSSYSSASSSPYGFARANLNPLLNDKKPTTEPSSPGTSVISLATPCDGSDLSDSFGNWSADNGFTWNNLDAYRMQLWSRMARDASFARQGVPMDMRPKFLRESTTGGAIAHPHHKASMGVTESLSPVGSYAAPPPTYRESHDDPTPTITQIIQHTISSRLFSSFLTALKTPASPTASARFDADKIMDIVQGKATFGVVPTEPPAYTEKHAPVRDQFDVDAEHALAMSLNNLKLATENMARSKSQEEGAARRVGVSVGSRQ</sequence>
<comment type="caution">
    <text evidence="1">The sequence shown here is derived from an EMBL/GenBank/DDBJ whole genome shotgun (WGS) entry which is preliminary data.</text>
</comment>
<dbReference type="EMBL" id="JASBWS010000023">
    <property type="protein sequence ID" value="KAJ9110588.1"/>
    <property type="molecule type" value="Genomic_DNA"/>
</dbReference>
<organism evidence="1 2">
    <name type="scientific">Naganishia adeliensis</name>
    <dbReference type="NCBI Taxonomy" id="92952"/>
    <lineage>
        <taxon>Eukaryota</taxon>
        <taxon>Fungi</taxon>
        <taxon>Dikarya</taxon>
        <taxon>Basidiomycota</taxon>
        <taxon>Agaricomycotina</taxon>
        <taxon>Tremellomycetes</taxon>
        <taxon>Filobasidiales</taxon>
        <taxon>Filobasidiaceae</taxon>
        <taxon>Naganishia</taxon>
    </lineage>
</organism>
<proteinExistence type="predicted"/>
<evidence type="ECO:0000313" key="2">
    <source>
        <dbReference type="Proteomes" id="UP001230649"/>
    </source>
</evidence>
<protein>
    <submittedName>
        <fullName evidence="1">Uncharacterized protein</fullName>
    </submittedName>
</protein>
<dbReference type="Proteomes" id="UP001230649">
    <property type="component" value="Unassembled WGS sequence"/>
</dbReference>
<gene>
    <name evidence="1" type="ORF">QFC20_002918</name>
</gene>
<reference evidence="1" key="1">
    <citation type="submission" date="2023-04" db="EMBL/GenBank/DDBJ databases">
        <title>Draft Genome sequencing of Naganishia species isolated from polar environments using Oxford Nanopore Technology.</title>
        <authorList>
            <person name="Leo P."/>
            <person name="Venkateswaran K."/>
        </authorList>
    </citation>
    <scope>NUCLEOTIDE SEQUENCE</scope>
    <source>
        <strain evidence="1">MNA-CCFEE 5262</strain>
    </source>
</reference>
<keyword evidence="2" id="KW-1185">Reference proteome</keyword>
<accession>A0ACC2WFS1</accession>